<evidence type="ECO:0000256" key="10">
    <source>
        <dbReference type="PIRNR" id="PIRNR006268"/>
    </source>
</evidence>
<evidence type="ECO:0000256" key="6">
    <source>
        <dbReference type="ARBA" id="ARBA00022827"/>
    </source>
</evidence>
<reference evidence="12 13" key="1">
    <citation type="submission" date="2020-01" db="EMBL/GenBank/DDBJ databases">
        <title>Draft genome assembly of Ensifer adhaerens T173.</title>
        <authorList>
            <person name="Craig J.E."/>
            <person name="Stinchcombe J.R."/>
        </authorList>
    </citation>
    <scope>NUCLEOTIDE SEQUENCE [LARGE SCALE GENOMIC DNA]</scope>
    <source>
        <strain evidence="12 13">T173</strain>
    </source>
</reference>
<feature type="binding site" evidence="11">
    <location>
        <position position="182"/>
    </location>
    <ligand>
        <name>Mg(2+)</name>
        <dbReference type="ChEBI" id="CHEBI:18420"/>
    </ligand>
</feature>
<evidence type="ECO:0000256" key="11">
    <source>
        <dbReference type="PIRSR" id="PIRSR006268-2"/>
    </source>
</evidence>
<evidence type="ECO:0000256" key="8">
    <source>
        <dbReference type="ARBA" id="ARBA00031306"/>
    </source>
</evidence>
<feature type="binding site" evidence="11">
    <location>
        <position position="296"/>
    </location>
    <ligand>
        <name>Mg(2+)</name>
        <dbReference type="ChEBI" id="CHEBI:18420"/>
    </ligand>
</feature>
<evidence type="ECO:0000256" key="1">
    <source>
        <dbReference type="ARBA" id="ARBA00011955"/>
    </source>
</evidence>
<dbReference type="InterPro" id="IPR006311">
    <property type="entry name" value="TAT_signal"/>
</dbReference>
<dbReference type="RefSeq" id="WP_192433389.1">
    <property type="nucleotide sequence ID" value="NZ_CP083374.1"/>
</dbReference>
<evidence type="ECO:0000256" key="7">
    <source>
        <dbReference type="ARBA" id="ARBA00022842"/>
    </source>
</evidence>
<keyword evidence="13" id="KW-1185">Reference proteome</keyword>
<dbReference type="EMBL" id="WXFA01000003">
    <property type="protein sequence ID" value="MBM3090368.1"/>
    <property type="molecule type" value="Genomic_DNA"/>
</dbReference>
<dbReference type="InterPro" id="IPR024932">
    <property type="entry name" value="ApbE"/>
</dbReference>
<gene>
    <name evidence="12" type="ORF">GFB56_06030</name>
</gene>
<dbReference type="PIRSF" id="PIRSF006268">
    <property type="entry name" value="ApbE"/>
    <property type="match status" value="1"/>
</dbReference>
<dbReference type="Gene3D" id="3.10.520.10">
    <property type="entry name" value="ApbE-like domains"/>
    <property type="match status" value="1"/>
</dbReference>
<proteinExistence type="inferred from homology"/>
<protein>
    <recommendedName>
        <fullName evidence="2 10">FAD:protein FMN transferase</fullName>
        <ecNumber evidence="1 10">2.7.1.180</ecNumber>
    </recommendedName>
    <alternativeName>
        <fullName evidence="8 10">Flavin transferase</fullName>
    </alternativeName>
</protein>
<comment type="catalytic activity">
    <reaction evidence="9 10">
        <text>L-threonyl-[protein] + FAD = FMN-L-threonyl-[protein] + AMP + H(+)</text>
        <dbReference type="Rhea" id="RHEA:36847"/>
        <dbReference type="Rhea" id="RHEA-COMP:11060"/>
        <dbReference type="Rhea" id="RHEA-COMP:11061"/>
        <dbReference type="ChEBI" id="CHEBI:15378"/>
        <dbReference type="ChEBI" id="CHEBI:30013"/>
        <dbReference type="ChEBI" id="CHEBI:57692"/>
        <dbReference type="ChEBI" id="CHEBI:74257"/>
        <dbReference type="ChEBI" id="CHEBI:456215"/>
        <dbReference type="EC" id="2.7.1.180"/>
    </reaction>
</comment>
<evidence type="ECO:0000256" key="2">
    <source>
        <dbReference type="ARBA" id="ARBA00016337"/>
    </source>
</evidence>
<evidence type="ECO:0000256" key="9">
    <source>
        <dbReference type="ARBA" id="ARBA00048540"/>
    </source>
</evidence>
<dbReference type="PANTHER" id="PTHR30040:SF2">
    <property type="entry name" value="FAD:PROTEIN FMN TRANSFERASE"/>
    <property type="match status" value="1"/>
</dbReference>
<keyword evidence="3 10" id="KW-0285">Flavoprotein</keyword>
<dbReference type="InterPro" id="IPR003374">
    <property type="entry name" value="ApbE-like_sf"/>
</dbReference>
<organism evidence="12 13">
    <name type="scientific">Ensifer canadensis</name>
    <dbReference type="NCBI Taxonomy" id="555315"/>
    <lineage>
        <taxon>Bacteria</taxon>
        <taxon>Pseudomonadati</taxon>
        <taxon>Pseudomonadota</taxon>
        <taxon>Alphaproteobacteria</taxon>
        <taxon>Hyphomicrobiales</taxon>
        <taxon>Rhizobiaceae</taxon>
        <taxon>Sinorhizobium/Ensifer group</taxon>
        <taxon>Ensifer</taxon>
    </lineage>
</organism>
<dbReference type="PROSITE" id="PS51318">
    <property type="entry name" value="TAT"/>
    <property type="match status" value="1"/>
</dbReference>
<sequence length="334" mass="35761">MTRIIGRRRAIAIIGATIGLPLLPLPGAARAALRPVTWSGQALGASATLILNHEDEAVARRLLDRVVVEIDRLEAIFSLYRSDSALSVLNRMGALVAPPAELVHLLEICASFHKMTGGTFDPTVQPLWTLYADHFAKPSSDQRGPSARAIRQALAYVDLTRVRFNGDRIAFAMPDMALTLNGIAQGYITDRIVDLLRQNGVASSLVHMGESRTIGARADGSPWQVGLAASDVDAASDIVLPLVDRAVATSGIAGFSFDEAGRLSHILDPRTGLTMQSYRRVSVVADDAVTADALSTAFSLMEPQEIKALIDTRTDLGADLLSRAGTRRRFGLGA</sequence>
<evidence type="ECO:0000256" key="5">
    <source>
        <dbReference type="ARBA" id="ARBA00022723"/>
    </source>
</evidence>
<keyword evidence="5 10" id="KW-0479">Metal-binding</keyword>
<dbReference type="AlphaFoldDB" id="A0AAW4FED2"/>
<comment type="cofactor">
    <cofactor evidence="11">
        <name>Mg(2+)</name>
        <dbReference type="ChEBI" id="CHEBI:18420"/>
    </cofactor>
    <cofactor evidence="11">
        <name>Mn(2+)</name>
        <dbReference type="ChEBI" id="CHEBI:29035"/>
    </cofactor>
    <text evidence="11">Magnesium. Can also use manganese.</text>
</comment>
<feature type="binding site" evidence="11">
    <location>
        <position position="292"/>
    </location>
    <ligand>
        <name>Mg(2+)</name>
        <dbReference type="ChEBI" id="CHEBI:18420"/>
    </ligand>
</feature>
<comment type="similarity">
    <text evidence="10">Belongs to the ApbE family.</text>
</comment>
<name>A0AAW4FED2_9HYPH</name>
<dbReference type="GO" id="GO:0016740">
    <property type="term" value="F:transferase activity"/>
    <property type="evidence" value="ECO:0007669"/>
    <property type="project" value="UniProtKB-UniRule"/>
</dbReference>
<dbReference type="Proteomes" id="UP000744980">
    <property type="component" value="Unassembled WGS sequence"/>
</dbReference>
<evidence type="ECO:0000256" key="4">
    <source>
        <dbReference type="ARBA" id="ARBA00022679"/>
    </source>
</evidence>
<keyword evidence="4 10" id="KW-0808">Transferase</keyword>
<keyword evidence="7 10" id="KW-0460">Magnesium</keyword>
<dbReference type="EC" id="2.7.1.180" evidence="1 10"/>
<comment type="caution">
    <text evidence="12">The sequence shown here is derived from an EMBL/GenBank/DDBJ whole genome shotgun (WGS) entry which is preliminary data.</text>
</comment>
<dbReference type="GO" id="GO:0046872">
    <property type="term" value="F:metal ion binding"/>
    <property type="evidence" value="ECO:0007669"/>
    <property type="project" value="UniProtKB-UniRule"/>
</dbReference>
<dbReference type="PANTHER" id="PTHR30040">
    <property type="entry name" value="THIAMINE BIOSYNTHESIS LIPOPROTEIN APBE"/>
    <property type="match status" value="1"/>
</dbReference>
<evidence type="ECO:0000313" key="13">
    <source>
        <dbReference type="Proteomes" id="UP000744980"/>
    </source>
</evidence>
<keyword evidence="6 10" id="KW-0274">FAD</keyword>
<evidence type="ECO:0000313" key="12">
    <source>
        <dbReference type="EMBL" id="MBM3090368.1"/>
    </source>
</evidence>
<evidence type="ECO:0000256" key="3">
    <source>
        <dbReference type="ARBA" id="ARBA00022630"/>
    </source>
</evidence>
<dbReference type="SUPFAM" id="SSF143631">
    <property type="entry name" value="ApbE-like"/>
    <property type="match status" value="1"/>
</dbReference>
<dbReference type="Pfam" id="PF02424">
    <property type="entry name" value="ApbE"/>
    <property type="match status" value="1"/>
</dbReference>
<accession>A0AAW4FED2</accession>